<dbReference type="SUPFAM" id="SSF48498">
    <property type="entry name" value="Tetracyclin repressor-like, C-terminal domain"/>
    <property type="match status" value="1"/>
</dbReference>
<dbReference type="InterPro" id="IPR036271">
    <property type="entry name" value="Tet_transcr_reg_TetR-rel_C_sf"/>
</dbReference>
<proteinExistence type="predicted"/>
<name>A0A417XX14_9ACTN</name>
<comment type="caution">
    <text evidence="1">The sequence shown here is derived from an EMBL/GenBank/DDBJ whole genome shotgun (WGS) entry which is preliminary data.</text>
</comment>
<dbReference type="Proteomes" id="UP000283644">
    <property type="component" value="Unassembled WGS sequence"/>
</dbReference>
<dbReference type="EMBL" id="QXGH01000029">
    <property type="protein sequence ID" value="RHW24811.1"/>
    <property type="molecule type" value="Genomic_DNA"/>
</dbReference>
<accession>A0A417XX14</accession>
<protein>
    <submittedName>
        <fullName evidence="1">Uncharacterized protein</fullName>
    </submittedName>
</protein>
<evidence type="ECO:0000313" key="2">
    <source>
        <dbReference type="Proteomes" id="UP000283644"/>
    </source>
</evidence>
<organism evidence="1 2">
    <name type="scientific">Nocardioides immobilis</name>
    <dbReference type="NCBI Taxonomy" id="2049295"/>
    <lineage>
        <taxon>Bacteria</taxon>
        <taxon>Bacillati</taxon>
        <taxon>Actinomycetota</taxon>
        <taxon>Actinomycetes</taxon>
        <taxon>Propionibacteriales</taxon>
        <taxon>Nocardioidaceae</taxon>
        <taxon>Nocardioides</taxon>
    </lineage>
</organism>
<evidence type="ECO:0000313" key="1">
    <source>
        <dbReference type="EMBL" id="RHW24811.1"/>
    </source>
</evidence>
<keyword evidence="2" id="KW-1185">Reference proteome</keyword>
<sequence length="194" mass="21350">MLADGAVALLKKRNVSVVNASALARWIGMSRQALNERLWDPDGARRRVIALTVGAFADRWIAWVRPGLLDDLPLPSLPRTEDEVHGVRVWMALSELARGDLVAGIPDAAARIHATRRQEREVLRHRLWDWLGTPPDDDDVLELCALTDGLRSALAAPIPDLTPEDADRVLRSRVEALRSGARTTDTTDPSPPPA</sequence>
<dbReference type="AlphaFoldDB" id="A0A417XX14"/>
<gene>
    <name evidence="1" type="ORF">D0Z08_22860</name>
</gene>
<reference evidence="1 2" key="1">
    <citation type="submission" date="2018-09" db="EMBL/GenBank/DDBJ databases">
        <title>Genome sequencing of Nocardioides immobilis CCTCC AB 2017083 for comparison to Nocardioides silvaticus.</title>
        <authorList>
            <person name="Li C."/>
            <person name="Wang G."/>
        </authorList>
    </citation>
    <scope>NUCLEOTIDE SEQUENCE [LARGE SCALE GENOMIC DNA]</scope>
    <source>
        <strain evidence="1 2">CCTCC AB 2017083</strain>
    </source>
</reference>